<proteinExistence type="predicted"/>
<accession>A0A8D8X4P5</accession>
<dbReference type="Pfam" id="PF05380">
    <property type="entry name" value="Peptidase_A17"/>
    <property type="match status" value="1"/>
</dbReference>
<name>A0A8D8X4P5_9HEMI</name>
<dbReference type="PANTHER" id="PTHR47331">
    <property type="entry name" value="PHD-TYPE DOMAIN-CONTAINING PROTEIN"/>
    <property type="match status" value="1"/>
</dbReference>
<dbReference type="EMBL" id="HBUF01256730">
    <property type="protein sequence ID" value="CAG6681739.1"/>
    <property type="molecule type" value="Transcribed_RNA"/>
</dbReference>
<evidence type="ECO:0000313" key="1">
    <source>
        <dbReference type="EMBL" id="CAG6681739.1"/>
    </source>
</evidence>
<sequence>MFQDTASSVMLERKFNLRGWELSGEPDEGKPTNVLGLWWHKFEDTLAINVESLTSMKCDVITKKTLLSAAHRLYDPFGLVSSVALVPKLLVQETWRQNLGWTEEVDDDVKNRFLKWLKEIPLLGEVKIQRWIGVSGSATTELHVFADACKTSYATVIFLRVKTEQSVQLHLLASKARVAPTSKSKIGMTIPRLELLAASIAARLYTTVVQDYKLKGVKTVFWTDATTVLAWLLRNSPWDVFVHNRVSEVRDLTVGCEWRHVPGEQNPADLPSRGCAAKKFVKSKWWEGPNWLKEDPENWPQSDVSFDESEINMELKKSVVSAMVSTVQTVDTSYYQYFSSYPKLIRMIA</sequence>
<protein>
    <submittedName>
        <fullName evidence="1">Uncharacterized protein</fullName>
    </submittedName>
</protein>
<dbReference type="AlphaFoldDB" id="A0A8D8X4P5"/>
<dbReference type="EMBL" id="HBUF01256733">
    <property type="protein sequence ID" value="CAG6681745.1"/>
    <property type="molecule type" value="Transcribed_RNA"/>
</dbReference>
<dbReference type="PANTHER" id="PTHR47331:SF4">
    <property type="entry name" value="PEPTIDASE S1 DOMAIN-CONTAINING PROTEIN"/>
    <property type="match status" value="1"/>
</dbReference>
<dbReference type="InterPro" id="IPR008042">
    <property type="entry name" value="Retrotrans_Pao"/>
</dbReference>
<organism evidence="1">
    <name type="scientific">Cacopsylla melanoneura</name>
    <dbReference type="NCBI Taxonomy" id="428564"/>
    <lineage>
        <taxon>Eukaryota</taxon>
        <taxon>Metazoa</taxon>
        <taxon>Ecdysozoa</taxon>
        <taxon>Arthropoda</taxon>
        <taxon>Hexapoda</taxon>
        <taxon>Insecta</taxon>
        <taxon>Pterygota</taxon>
        <taxon>Neoptera</taxon>
        <taxon>Paraneoptera</taxon>
        <taxon>Hemiptera</taxon>
        <taxon>Sternorrhyncha</taxon>
        <taxon>Psylloidea</taxon>
        <taxon>Psyllidae</taxon>
        <taxon>Psyllinae</taxon>
        <taxon>Cacopsylla</taxon>
    </lineage>
</organism>
<reference evidence="1" key="1">
    <citation type="submission" date="2021-05" db="EMBL/GenBank/DDBJ databases">
        <authorList>
            <person name="Alioto T."/>
            <person name="Alioto T."/>
            <person name="Gomez Garrido J."/>
        </authorList>
    </citation>
    <scope>NUCLEOTIDE SEQUENCE</scope>
</reference>